<keyword evidence="6" id="KW-0472">Membrane</keyword>
<dbReference type="PROSITE" id="PS00389">
    <property type="entry name" value="ATPASE_DELTA"/>
    <property type="match status" value="1"/>
</dbReference>
<protein>
    <submittedName>
        <fullName evidence="8">ATP synthase CF1 subunit delta</fullName>
    </submittedName>
</protein>
<dbReference type="NCBIfam" id="TIGR01145">
    <property type="entry name" value="ATP_synt_delta"/>
    <property type="match status" value="1"/>
</dbReference>
<evidence type="ECO:0000256" key="3">
    <source>
        <dbReference type="ARBA" id="ARBA00022448"/>
    </source>
</evidence>
<evidence type="ECO:0000256" key="4">
    <source>
        <dbReference type="ARBA" id="ARBA00022781"/>
    </source>
</evidence>
<comment type="subcellular location">
    <subcellularLocation>
        <location evidence="1">Membrane</location>
    </subcellularLocation>
</comment>
<dbReference type="HAMAP" id="MF_01416">
    <property type="entry name" value="ATP_synth_delta_bact"/>
    <property type="match status" value="1"/>
</dbReference>
<evidence type="ECO:0000256" key="6">
    <source>
        <dbReference type="ARBA" id="ARBA00023136"/>
    </source>
</evidence>
<keyword evidence="8" id="KW-0934">Plastid</keyword>
<dbReference type="Pfam" id="PF00213">
    <property type="entry name" value="OSCP"/>
    <property type="match status" value="1"/>
</dbReference>
<comment type="similarity">
    <text evidence="2">Belongs to the ATPase delta chain family.</text>
</comment>
<dbReference type="GO" id="GO:0046933">
    <property type="term" value="F:proton-transporting ATP synthase activity, rotational mechanism"/>
    <property type="evidence" value="ECO:0007669"/>
    <property type="project" value="InterPro"/>
</dbReference>
<evidence type="ECO:0000256" key="1">
    <source>
        <dbReference type="ARBA" id="ARBA00004370"/>
    </source>
</evidence>
<reference evidence="8" key="2">
    <citation type="submission" date="2019-04" db="EMBL/GenBank/DDBJ databases">
        <authorList>
            <person name="Pasella M."/>
        </authorList>
    </citation>
    <scope>NUCLEOTIDE SEQUENCE</scope>
    <source>
        <strain evidence="8">PD2948_3</strain>
    </source>
</reference>
<dbReference type="PRINTS" id="PR00125">
    <property type="entry name" value="ATPASEDELTA"/>
</dbReference>
<proteinExistence type="inferred from homology"/>
<keyword evidence="4" id="KW-0375">Hydrogen ion transport</keyword>
<accession>A0A4D6WT05</accession>
<dbReference type="SUPFAM" id="SSF47928">
    <property type="entry name" value="N-terminal domain of the delta subunit of the F1F0-ATP synthase"/>
    <property type="match status" value="1"/>
</dbReference>
<gene>
    <name evidence="8" type="primary">atpD</name>
</gene>
<geneLocation type="plastid" evidence="8"/>
<dbReference type="PANTHER" id="PTHR11910">
    <property type="entry name" value="ATP SYNTHASE DELTA CHAIN"/>
    <property type="match status" value="1"/>
</dbReference>
<evidence type="ECO:0000256" key="7">
    <source>
        <dbReference type="ARBA" id="ARBA00023310"/>
    </source>
</evidence>
<dbReference type="GO" id="GO:0016020">
    <property type="term" value="C:membrane"/>
    <property type="evidence" value="ECO:0007669"/>
    <property type="project" value="UniProtKB-SubCell"/>
</dbReference>
<organism evidence="8">
    <name type="scientific">Dasysiphonia japonica</name>
    <dbReference type="NCBI Taxonomy" id="2506492"/>
    <lineage>
        <taxon>Eukaryota</taxon>
        <taxon>Rhodophyta</taxon>
        <taxon>Florideophyceae</taxon>
        <taxon>Rhodymeniophycidae</taxon>
        <taxon>Ceramiales</taxon>
        <taxon>Dasyaceae</taxon>
        <taxon>Dasysiphonia</taxon>
    </lineage>
</organism>
<evidence type="ECO:0000313" key="8">
    <source>
        <dbReference type="EMBL" id="QCI05851.1"/>
    </source>
</evidence>
<name>A0A4D6WT05_9FLOR</name>
<evidence type="ECO:0000256" key="2">
    <source>
        <dbReference type="ARBA" id="ARBA00007046"/>
    </source>
</evidence>
<dbReference type="InterPro" id="IPR000711">
    <property type="entry name" value="ATPase_OSCP/dsu"/>
</dbReference>
<dbReference type="InterPro" id="IPR026015">
    <property type="entry name" value="ATP_synth_OSCP/delta_N_sf"/>
</dbReference>
<dbReference type="Gene3D" id="1.10.520.20">
    <property type="entry name" value="N-terminal domain of the delta subunit of the F1F0-ATP synthase"/>
    <property type="match status" value="1"/>
</dbReference>
<reference evidence="8" key="1">
    <citation type="journal article" date="2019" name="Mol. Phylogenet. Evol.">
        <title>Morphological evolution and classification of the red algal order Ceramiales inferred using plastid phylogenomics.</title>
        <authorList>
            <person name="Diaz-Tapia P."/>
            <person name="Pasella M.M."/>
            <person name="Verbruggen H."/>
            <person name="Maggs C.A."/>
        </authorList>
    </citation>
    <scope>NUCLEOTIDE SEQUENCE</scope>
    <source>
        <strain evidence="8">PD2948_3</strain>
    </source>
</reference>
<keyword evidence="5" id="KW-0406">Ion transport</keyword>
<dbReference type="AlphaFoldDB" id="A0A4D6WT05"/>
<dbReference type="EMBL" id="MK814642">
    <property type="protein sequence ID" value="QCI05851.1"/>
    <property type="molecule type" value="Genomic_DNA"/>
</dbReference>
<keyword evidence="3" id="KW-0813">Transport</keyword>
<sequence>MINQSMAEKISVPYAEALLDLAKKTNLLSETEQDLSFILSTLSSSKDLQLLLANPLIGIAIKKKVLFDLFSDKINKFILNFLSVLIDRRRIVLLNAIINKYLQLAYELKSVIVADLLTAVEFSELQQEAIIEKIKLITKSDNVKLVISIDSNLIGGFIVKIGSKVIDASLSGKLNQIAFYLNTN</sequence>
<keyword evidence="7" id="KW-0066">ATP synthesis</keyword>
<dbReference type="InterPro" id="IPR020781">
    <property type="entry name" value="ATPase_OSCP/d_CS"/>
</dbReference>
<evidence type="ECO:0000256" key="5">
    <source>
        <dbReference type="ARBA" id="ARBA00023065"/>
    </source>
</evidence>